<accession>A0A0G3H1M0</accession>
<dbReference type="EMBL" id="CP011542">
    <property type="protein sequence ID" value="AKK05703.1"/>
    <property type="molecule type" value="Genomic_DNA"/>
</dbReference>
<gene>
    <name evidence="1" type="ORF">CMUST_06845</name>
</gene>
<dbReference type="AlphaFoldDB" id="A0A0G3H1M0"/>
<dbReference type="RefSeq" id="WP_047261866.1">
    <property type="nucleotide sequence ID" value="NZ_CP011542.1"/>
</dbReference>
<dbReference type="STRING" id="571915.CMUST_06845"/>
<name>A0A0G3H1M0_9CORY</name>
<protein>
    <submittedName>
        <fullName evidence="1">Uncharacterized protein</fullName>
    </submittedName>
</protein>
<dbReference type="Proteomes" id="UP000035199">
    <property type="component" value="Chromosome"/>
</dbReference>
<reference evidence="1 2" key="1">
    <citation type="journal article" date="2015" name="Genome Announc.">
        <title>Complete Genome Sequence of the Type Strain Corynebacterium mustelae DSM 45274, Isolated from Various Tissues of a Male Ferret with Lethal Sepsis.</title>
        <authorList>
            <person name="Ruckert C."/>
            <person name="Eimer J."/>
            <person name="Winkler A."/>
            <person name="Tauch A."/>
        </authorList>
    </citation>
    <scope>NUCLEOTIDE SEQUENCE [LARGE SCALE GENOMIC DNA]</scope>
    <source>
        <strain evidence="1 2">DSM 45274</strain>
    </source>
</reference>
<evidence type="ECO:0000313" key="1">
    <source>
        <dbReference type="EMBL" id="AKK05703.1"/>
    </source>
</evidence>
<keyword evidence="2" id="KW-1185">Reference proteome</keyword>
<organism evidence="1 2">
    <name type="scientific">Corynebacterium mustelae</name>
    <dbReference type="NCBI Taxonomy" id="571915"/>
    <lineage>
        <taxon>Bacteria</taxon>
        <taxon>Bacillati</taxon>
        <taxon>Actinomycetota</taxon>
        <taxon>Actinomycetes</taxon>
        <taxon>Mycobacteriales</taxon>
        <taxon>Corynebacteriaceae</taxon>
        <taxon>Corynebacterium</taxon>
    </lineage>
</organism>
<dbReference type="PATRIC" id="fig|571915.4.peg.1456"/>
<dbReference type="KEGG" id="cmv:CMUST_06845"/>
<evidence type="ECO:0000313" key="2">
    <source>
        <dbReference type="Proteomes" id="UP000035199"/>
    </source>
</evidence>
<sequence>MGTTHWELHCDADKQTVLVMAVIPAPDATMERVAKLERWGPFRLRRDGQGNVCAELTISVVGGLSDTQLVGFLTHTRHAIQGIYEDFHASTSTEPVPDTPAHMPVTDAYVTELITTHLAQEFGAERFVSPYYYQVKRARDEGVFLVVSCAHINYIDHLPRAQLGERIGFFNDGRSFVRVMLTPEPSMDTCEEIQARMWFYVGAGASDAQLLHWLEHGESVLSEALDTVCQKAY</sequence>
<reference evidence="2" key="2">
    <citation type="submission" date="2015-05" db="EMBL/GenBank/DDBJ databases">
        <title>Complete genome sequence of Corynebacterium mustelae DSM 45274, isolated from various tissues of a male ferret with lethal sepsis.</title>
        <authorList>
            <person name="Ruckert C."/>
            <person name="Albersmeier A."/>
            <person name="Winkler A."/>
            <person name="Tauch A."/>
        </authorList>
    </citation>
    <scope>NUCLEOTIDE SEQUENCE [LARGE SCALE GENOMIC DNA]</scope>
    <source>
        <strain evidence="2">DSM 45274</strain>
    </source>
</reference>
<proteinExistence type="predicted"/>